<dbReference type="InterPro" id="IPR038883">
    <property type="entry name" value="AN11006-like"/>
</dbReference>
<dbReference type="EMBL" id="ML991774">
    <property type="protein sequence ID" value="KAF2238833.1"/>
    <property type="molecule type" value="Genomic_DNA"/>
</dbReference>
<organism evidence="1 2">
    <name type="scientific">Viridothelium virens</name>
    <name type="common">Speckled blister lichen</name>
    <name type="synonym">Trypethelium virens</name>
    <dbReference type="NCBI Taxonomy" id="1048519"/>
    <lineage>
        <taxon>Eukaryota</taxon>
        <taxon>Fungi</taxon>
        <taxon>Dikarya</taxon>
        <taxon>Ascomycota</taxon>
        <taxon>Pezizomycotina</taxon>
        <taxon>Dothideomycetes</taxon>
        <taxon>Dothideomycetes incertae sedis</taxon>
        <taxon>Trypetheliales</taxon>
        <taxon>Trypetheliaceae</taxon>
        <taxon>Viridothelium</taxon>
    </lineage>
</organism>
<keyword evidence="2" id="KW-1185">Reference proteome</keyword>
<gene>
    <name evidence="1" type="ORF">EV356DRAFT_563533</name>
</gene>
<dbReference type="Proteomes" id="UP000800092">
    <property type="component" value="Unassembled WGS sequence"/>
</dbReference>
<proteinExistence type="predicted"/>
<evidence type="ECO:0000313" key="2">
    <source>
        <dbReference type="Proteomes" id="UP000800092"/>
    </source>
</evidence>
<dbReference type="PANTHER" id="PTHR42085">
    <property type="entry name" value="F-BOX DOMAIN-CONTAINING PROTEIN"/>
    <property type="match status" value="1"/>
</dbReference>
<sequence length="218" mass="23785">MSAALLSATAASQKATTPTTTTTPFPLLALPLEIRLLIYQHALTHPSLPTLRRLSTQAHCSDYVLPALPVSPALLLTCRLINSEATPVLYGANTFAAHPSLLTSLPYLVRPSAPIRDPAVARRIRRWWVHVRLDTDPAWEAAEVCAAFDGCEELEVEVFQAQFASCGYAVLRRFEGVRGVRTARVCGSVEEGFARWLEGVMMSGVGERVEGHDEFGEG</sequence>
<dbReference type="OrthoDB" id="2951834at2759"/>
<reference evidence="1" key="1">
    <citation type="journal article" date="2020" name="Stud. Mycol.">
        <title>101 Dothideomycetes genomes: a test case for predicting lifestyles and emergence of pathogens.</title>
        <authorList>
            <person name="Haridas S."/>
            <person name="Albert R."/>
            <person name="Binder M."/>
            <person name="Bloem J."/>
            <person name="Labutti K."/>
            <person name="Salamov A."/>
            <person name="Andreopoulos B."/>
            <person name="Baker S."/>
            <person name="Barry K."/>
            <person name="Bills G."/>
            <person name="Bluhm B."/>
            <person name="Cannon C."/>
            <person name="Castanera R."/>
            <person name="Culley D."/>
            <person name="Daum C."/>
            <person name="Ezra D."/>
            <person name="Gonzalez J."/>
            <person name="Henrissat B."/>
            <person name="Kuo A."/>
            <person name="Liang C."/>
            <person name="Lipzen A."/>
            <person name="Lutzoni F."/>
            <person name="Magnuson J."/>
            <person name="Mondo S."/>
            <person name="Nolan M."/>
            <person name="Ohm R."/>
            <person name="Pangilinan J."/>
            <person name="Park H.-J."/>
            <person name="Ramirez L."/>
            <person name="Alfaro M."/>
            <person name="Sun H."/>
            <person name="Tritt A."/>
            <person name="Yoshinaga Y."/>
            <person name="Zwiers L.-H."/>
            <person name="Turgeon B."/>
            <person name="Goodwin S."/>
            <person name="Spatafora J."/>
            <person name="Crous P."/>
            <person name="Grigoriev I."/>
        </authorList>
    </citation>
    <scope>NUCLEOTIDE SEQUENCE</scope>
    <source>
        <strain evidence="1">Tuck. ex Michener</strain>
    </source>
</reference>
<accession>A0A6A6HMS0</accession>
<dbReference type="PANTHER" id="PTHR42085:SF4">
    <property type="entry name" value="F-BOX DOMAIN-CONTAINING PROTEIN"/>
    <property type="match status" value="1"/>
</dbReference>
<evidence type="ECO:0000313" key="1">
    <source>
        <dbReference type="EMBL" id="KAF2238833.1"/>
    </source>
</evidence>
<evidence type="ECO:0008006" key="3">
    <source>
        <dbReference type="Google" id="ProtNLM"/>
    </source>
</evidence>
<protein>
    <recommendedName>
        <fullName evidence="3">F-box domain-containing protein</fullName>
    </recommendedName>
</protein>
<name>A0A6A6HMS0_VIRVR</name>
<dbReference type="AlphaFoldDB" id="A0A6A6HMS0"/>